<evidence type="ECO:0000313" key="1">
    <source>
        <dbReference type="EMBL" id="KAH7838777.1"/>
    </source>
</evidence>
<keyword evidence="2" id="KW-1185">Reference proteome</keyword>
<proteinExistence type="predicted"/>
<evidence type="ECO:0000313" key="2">
    <source>
        <dbReference type="Proteomes" id="UP000828048"/>
    </source>
</evidence>
<dbReference type="Proteomes" id="UP000828048">
    <property type="component" value="Chromosome 6"/>
</dbReference>
<comment type="caution">
    <text evidence="1">The sequence shown here is derived from an EMBL/GenBank/DDBJ whole genome shotgun (WGS) entry which is preliminary data.</text>
</comment>
<reference evidence="1 2" key="1">
    <citation type="journal article" date="2021" name="Hortic Res">
        <title>High-quality reference genome and annotation aids understanding of berry development for evergreen blueberry (Vaccinium darrowii).</title>
        <authorList>
            <person name="Yu J."/>
            <person name="Hulse-Kemp A.M."/>
            <person name="Babiker E."/>
            <person name="Staton M."/>
        </authorList>
    </citation>
    <scope>NUCLEOTIDE SEQUENCE [LARGE SCALE GENOMIC DNA]</scope>
    <source>
        <strain evidence="2">cv. NJ 8807/NJ 8810</strain>
        <tissue evidence="1">Young leaf</tissue>
    </source>
</reference>
<protein>
    <submittedName>
        <fullName evidence="1">Uncharacterized protein</fullName>
    </submittedName>
</protein>
<organism evidence="1 2">
    <name type="scientific">Vaccinium darrowii</name>
    <dbReference type="NCBI Taxonomy" id="229202"/>
    <lineage>
        <taxon>Eukaryota</taxon>
        <taxon>Viridiplantae</taxon>
        <taxon>Streptophyta</taxon>
        <taxon>Embryophyta</taxon>
        <taxon>Tracheophyta</taxon>
        <taxon>Spermatophyta</taxon>
        <taxon>Magnoliopsida</taxon>
        <taxon>eudicotyledons</taxon>
        <taxon>Gunneridae</taxon>
        <taxon>Pentapetalae</taxon>
        <taxon>asterids</taxon>
        <taxon>Ericales</taxon>
        <taxon>Ericaceae</taxon>
        <taxon>Vaccinioideae</taxon>
        <taxon>Vaccinieae</taxon>
        <taxon>Vaccinium</taxon>
    </lineage>
</organism>
<sequence>MKTSGIAMLSTLFLLIQLATSDPSKEAFVECLKNQASKSPKPISKAIFTAESPAFVPTLFAYFRNSRFNTTTKRNPTAIITAMDETHVQATVICTKNHSLLLRIRSGGHDSEGLSYVSNEPFIILDMFNLRSIDINIEAGTAWVQAGATLGELYYSISQKSKVHAFPGGVCTSVATGGHFIGAGYGNLLRKYGLSVDNIIDAKIVDVNGKILDRKSMGEDVFWAIRGGGASFCVILSWNLKLVLVPEVVTFFRVDKAHEEGAIDIAYKWQEVADELPEDIFVRLQFHHWGEPVNKFTVRFIA</sequence>
<accession>A0ACB7XDI2</accession>
<name>A0ACB7XDI2_9ERIC</name>
<gene>
    <name evidence="1" type="ORF">Vadar_031071</name>
</gene>
<dbReference type="EMBL" id="CM037156">
    <property type="protein sequence ID" value="KAH7838777.1"/>
    <property type="molecule type" value="Genomic_DNA"/>
</dbReference>